<dbReference type="EnsemblMetazoa" id="XM_003425684">
    <property type="protein sequence ID" value="XP_003425732"/>
    <property type="gene ID" value="LOC100678165"/>
</dbReference>
<sequence length="354" mass="41144">MSVTSDVNLRNSTVTSFDWFIIKPSNLTWSKQTSNFCLQNQSINKCFLKLECSLSNQHYSLFVIKLELRFINDLPKGIKHTTFNVILNFQGSRNPKNHIFELANVGPDGKSYSSSRNIVTDWFFNRILIMRVDIVQTNSTYFNTLPRDLKCLLDDESYSDLKLCVKDQIFNVHRSILSCRCKILARMIKTDTLKDFNDVVESQGISSKAVKELLNYIYTSDCDFVEIAHELFKLAYFLNITELEVRCKEFIFKNIDSNNIVNVLELLDDEKYELAYLKEAVAQFVKLNEDSLIKDERFLKHVRKSIRLENIGFIIRLACKYRLGEIYMFVLNSIVDSVKIDDTRNNMSISDASI</sequence>
<dbReference type="CDD" id="cd18186">
    <property type="entry name" value="BTB_POZ_ZBTB_KLHL-like"/>
    <property type="match status" value="1"/>
</dbReference>
<feature type="domain" description="BTB" evidence="1">
    <location>
        <begin position="159"/>
        <end position="226"/>
    </location>
</feature>
<keyword evidence="3" id="KW-1185">Reference proteome</keyword>
<dbReference type="PROSITE" id="PS50097">
    <property type="entry name" value="BTB"/>
    <property type="match status" value="1"/>
</dbReference>
<dbReference type="PANTHER" id="PTHR24413">
    <property type="entry name" value="SPECKLE-TYPE POZ PROTEIN"/>
    <property type="match status" value="1"/>
</dbReference>
<evidence type="ECO:0000313" key="2">
    <source>
        <dbReference type="EnsemblMetazoa" id="XP_003425732"/>
    </source>
</evidence>
<reference evidence="2" key="1">
    <citation type="submission" date="2021-01" db="UniProtKB">
        <authorList>
            <consortium name="EnsemblMetazoa"/>
        </authorList>
    </citation>
    <scope>IDENTIFICATION</scope>
</reference>
<proteinExistence type="predicted"/>
<name>A0A7M7GEM4_NASVI</name>
<dbReference type="InterPro" id="IPR011333">
    <property type="entry name" value="SKP1/BTB/POZ_sf"/>
</dbReference>
<dbReference type="SMART" id="SM00225">
    <property type="entry name" value="BTB"/>
    <property type="match status" value="1"/>
</dbReference>
<dbReference type="GeneID" id="100678165"/>
<accession>A0A7M7GEM4</accession>
<dbReference type="SUPFAM" id="SSF54695">
    <property type="entry name" value="POZ domain"/>
    <property type="match status" value="1"/>
</dbReference>
<organism evidence="2 3">
    <name type="scientific">Nasonia vitripennis</name>
    <name type="common">Parasitic wasp</name>
    <dbReference type="NCBI Taxonomy" id="7425"/>
    <lineage>
        <taxon>Eukaryota</taxon>
        <taxon>Metazoa</taxon>
        <taxon>Ecdysozoa</taxon>
        <taxon>Arthropoda</taxon>
        <taxon>Hexapoda</taxon>
        <taxon>Insecta</taxon>
        <taxon>Pterygota</taxon>
        <taxon>Neoptera</taxon>
        <taxon>Endopterygota</taxon>
        <taxon>Hymenoptera</taxon>
        <taxon>Apocrita</taxon>
        <taxon>Proctotrupomorpha</taxon>
        <taxon>Chalcidoidea</taxon>
        <taxon>Pteromalidae</taxon>
        <taxon>Pteromalinae</taxon>
        <taxon>Nasonia</taxon>
    </lineage>
</organism>
<dbReference type="AlphaFoldDB" id="A0A7M7GEM4"/>
<dbReference type="Gene3D" id="3.30.710.10">
    <property type="entry name" value="Potassium Channel Kv1.1, Chain A"/>
    <property type="match status" value="1"/>
</dbReference>
<dbReference type="OrthoDB" id="7701032at2759"/>
<dbReference type="KEGG" id="nvi:100678165"/>
<evidence type="ECO:0000259" key="1">
    <source>
        <dbReference type="PROSITE" id="PS50097"/>
    </source>
</evidence>
<evidence type="ECO:0000313" key="3">
    <source>
        <dbReference type="Proteomes" id="UP000002358"/>
    </source>
</evidence>
<dbReference type="InParanoid" id="A0A7M7GEM4"/>
<dbReference type="SMR" id="A0A7M7GEM4"/>
<dbReference type="Pfam" id="PF00651">
    <property type="entry name" value="BTB"/>
    <property type="match status" value="1"/>
</dbReference>
<dbReference type="InterPro" id="IPR000210">
    <property type="entry name" value="BTB/POZ_dom"/>
</dbReference>
<protein>
    <recommendedName>
        <fullName evidence="1">BTB domain-containing protein</fullName>
    </recommendedName>
</protein>
<dbReference type="Proteomes" id="UP000002358">
    <property type="component" value="Chromosome 3"/>
</dbReference>
<dbReference type="RefSeq" id="XP_003425732.1">
    <property type="nucleotide sequence ID" value="XM_003425684.5"/>
</dbReference>